<reference evidence="1 2" key="1">
    <citation type="journal article" date="2013" name="PLoS ONE">
        <title>Assembly-driven community genomics of a hypersaline microbial ecosystem.</title>
        <authorList>
            <person name="Podell S."/>
            <person name="Ugalde J.A."/>
            <person name="Narasingarao P."/>
            <person name="Banfield J.F."/>
            <person name="Heidelberg K.B."/>
            <person name="Allen E.E."/>
        </authorList>
    </citation>
    <scope>NUCLEOTIDE SEQUENCE [LARGE SCALE GENOMIC DNA]</scope>
    <source>
        <strain evidence="2">J07HQW2</strain>
    </source>
</reference>
<sequence>MELFGRHGTDSAAAFLYRLREKHDLSIAVFLVDQFGYRTAPSRLGLNGRVDYTDRSLIEK</sequence>
<evidence type="ECO:0000313" key="2">
    <source>
        <dbReference type="Proteomes" id="UP000030710"/>
    </source>
</evidence>
<proteinExistence type="predicted"/>
<dbReference type="PANTHER" id="PTHR39967:SF1">
    <property type="entry name" value="ISH14-TYPE TRANSPOSASE HSIRS44"/>
    <property type="match status" value="1"/>
</dbReference>
<dbReference type="AlphaFoldDB" id="U1NB57"/>
<dbReference type="Proteomes" id="UP000030710">
    <property type="component" value="Unassembled WGS sequence"/>
</dbReference>
<evidence type="ECO:0008006" key="3">
    <source>
        <dbReference type="Google" id="ProtNLM"/>
    </source>
</evidence>
<name>U1NB57_9EURY</name>
<dbReference type="eggNOG" id="arCOG02134">
    <property type="taxonomic scope" value="Archaea"/>
</dbReference>
<evidence type="ECO:0000313" key="1">
    <source>
        <dbReference type="EMBL" id="ERG94110.1"/>
    </source>
</evidence>
<accession>U1NB57</accession>
<dbReference type="PANTHER" id="PTHR39967">
    <property type="match status" value="1"/>
</dbReference>
<dbReference type="EMBL" id="KE356561">
    <property type="protein sequence ID" value="ERG94110.1"/>
    <property type="molecule type" value="Genomic_DNA"/>
</dbReference>
<organism evidence="1 2">
    <name type="scientific">Haloquadratum walsbyi J07HQW2</name>
    <dbReference type="NCBI Taxonomy" id="1238425"/>
    <lineage>
        <taxon>Archaea</taxon>
        <taxon>Methanobacteriati</taxon>
        <taxon>Methanobacteriota</taxon>
        <taxon>Stenosarchaea group</taxon>
        <taxon>Halobacteria</taxon>
        <taxon>Halobacteriales</taxon>
        <taxon>Haloferacaceae</taxon>
        <taxon>Haloquadratum</taxon>
    </lineage>
</organism>
<dbReference type="HOGENOM" id="CLU_2930173_0_0_2"/>
<protein>
    <recommendedName>
        <fullName evidence="3">Transposase</fullName>
    </recommendedName>
</protein>
<gene>
    <name evidence="1" type="ORF">J07HQW2_00544</name>
</gene>